<evidence type="ECO:0000313" key="3">
    <source>
        <dbReference type="Proteomes" id="UP000011591"/>
    </source>
</evidence>
<evidence type="ECO:0000313" key="2">
    <source>
        <dbReference type="EMBL" id="ELZ02182.1"/>
    </source>
</evidence>
<dbReference type="PATRIC" id="fig|1227491.4.peg.3612"/>
<sequence>MIDTVLHTGSHHPNLVWVLLPSLLSFAAGLGIGATSGRLRNVFDQSQTASND</sequence>
<keyword evidence="1" id="KW-0812">Transmembrane</keyword>
<reference evidence="2 3" key="1">
    <citation type="journal article" date="2014" name="PLoS Genet.">
        <title>Phylogenetically driven sequencing of extremely halophilic archaea reveals strategies for static and dynamic osmo-response.</title>
        <authorList>
            <person name="Becker E.A."/>
            <person name="Seitzer P.M."/>
            <person name="Tritt A."/>
            <person name="Larsen D."/>
            <person name="Krusor M."/>
            <person name="Yao A.I."/>
            <person name="Wu D."/>
            <person name="Madern D."/>
            <person name="Eisen J.A."/>
            <person name="Darling A.E."/>
            <person name="Facciotti M.T."/>
        </authorList>
    </citation>
    <scope>NUCLEOTIDE SEQUENCE [LARGE SCALE GENOMIC DNA]</scope>
    <source>
        <strain evidence="2 3">DSM 13077</strain>
    </source>
</reference>
<evidence type="ECO:0000256" key="1">
    <source>
        <dbReference type="SAM" id="Phobius"/>
    </source>
</evidence>
<dbReference type="Proteomes" id="UP000011591">
    <property type="component" value="Unassembled WGS sequence"/>
</dbReference>
<proteinExistence type="predicted"/>
<keyword evidence="3" id="KW-1185">Reference proteome</keyword>
<accession>M0AV38</accession>
<keyword evidence="1" id="KW-0472">Membrane</keyword>
<keyword evidence="1" id="KW-1133">Transmembrane helix</keyword>
<dbReference type="AlphaFoldDB" id="M0AV38"/>
<comment type="caution">
    <text evidence="2">The sequence shown here is derived from an EMBL/GenBank/DDBJ whole genome shotgun (WGS) entry which is preliminary data.</text>
</comment>
<protein>
    <submittedName>
        <fullName evidence="2">Uncharacterized protein</fullName>
    </submittedName>
</protein>
<dbReference type="EMBL" id="AOIP01000040">
    <property type="protein sequence ID" value="ELZ02182.1"/>
    <property type="molecule type" value="Genomic_DNA"/>
</dbReference>
<gene>
    <name evidence="2" type="ORF">C480_17657</name>
</gene>
<organism evidence="2 3">
    <name type="scientific">Natrialba aegyptia DSM 13077</name>
    <dbReference type="NCBI Taxonomy" id="1227491"/>
    <lineage>
        <taxon>Archaea</taxon>
        <taxon>Methanobacteriati</taxon>
        <taxon>Methanobacteriota</taxon>
        <taxon>Stenosarchaea group</taxon>
        <taxon>Halobacteria</taxon>
        <taxon>Halobacteriales</taxon>
        <taxon>Natrialbaceae</taxon>
        <taxon>Natrialba</taxon>
    </lineage>
</organism>
<feature type="transmembrane region" description="Helical" evidence="1">
    <location>
        <begin position="15"/>
        <end position="34"/>
    </location>
</feature>
<name>M0AV38_9EURY</name>